<feature type="region of interest" description="Disordered" evidence="1">
    <location>
        <begin position="144"/>
        <end position="210"/>
    </location>
</feature>
<evidence type="ECO:0000256" key="1">
    <source>
        <dbReference type="SAM" id="MobiDB-lite"/>
    </source>
</evidence>
<feature type="region of interest" description="Disordered" evidence="1">
    <location>
        <begin position="24"/>
        <end position="103"/>
    </location>
</feature>
<feature type="compositionally biased region" description="Pro residues" evidence="1">
    <location>
        <begin position="153"/>
        <end position="162"/>
    </location>
</feature>
<name>A0AAD7ZLS0_DIPPU</name>
<feature type="compositionally biased region" description="Low complexity" evidence="1">
    <location>
        <begin position="69"/>
        <end position="80"/>
    </location>
</feature>
<comment type="caution">
    <text evidence="2">The sequence shown here is derived from an EMBL/GenBank/DDBJ whole genome shotgun (WGS) entry which is preliminary data.</text>
</comment>
<accession>A0AAD7ZLS0</accession>
<keyword evidence="3" id="KW-1185">Reference proteome</keyword>
<gene>
    <name evidence="2" type="ORF">L9F63_022912</name>
</gene>
<reference evidence="2" key="1">
    <citation type="journal article" date="2023" name="IScience">
        <title>Live-bearing cockroach genome reveals convergent evolutionary mechanisms linked to viviparity in insects and beyond.</title>
        <authorList>
            <person name="Fouks B."/>
            <person name="Harrison M.C."/>
            <person name="Mikhailova A.A."/>
            <person name="Marchal E."/>
            <person name="English S."/>
            <person name="Carruthers M."/>
            <person name="Jennings E.C."/>
            <person name="Chiamaka E.L."/>
            <person name="Frigard R.A."/>
            <person name="Pippel M."/>
            <person name="Attardo G.M."/>
            <person name="Benoit J.B."/>
            <person name="Bornberg-Bauer E."/>
            <person name="Tobe S.S."/>
        </authorList>
    </citation>
    <scope>NUCLEOTIDE SEQUENCE</scope>
    <source>
        <strain evidence="2">Stay&amp;Tobe</strain>
    </source>
</reference>
<organism evidence="2 3">
    <name type="scientific">Diploptera punctata</name>
    <name type="common">Pacific beetle cockroach</name>
    <dbReference type="NCBI Taxonomy" id="6984"/>
    <lineage>
        <taxon>Eukaryota</taxon>
        <taxon>Metazoa</taxon>
        <taxon>Ecdysozoa</taxon>
        <taxon>Arthropoda</taxon>
        <taxon>Hexapoda</taxon>
        <taxon>Insecta</taxon>
        <taxon>Pterygota</taxon>
        <taxon>Neoptera</taxon>
        <taxon>Polyneoptera</taxon>
        <taxon>Dictyoptera</taxon>
        <taxon>Blattodea</taxon>
        <taxon>Blaberoidea</taxon>
        <taxon>Blaberidae</taxon>
        <taxon>Diplopterinae</taxon>
        <taxon>Diploptera</taxon>
    </lineage>
</organism>
<feature type="compositionally biased region" description="Basic residues" evidence="1">
    <location>
        <begin position="183"/>
        <end position="202"/>
    </location>
</feature>
<sequence length="210" mass="22430">CRLGRNIVRTYLDYYRAMGVIPANLPAPVSTSPEPRRRARSSRSPSSRPRSRPRTTRGQAVLHLHELTASADRGPSSSSDGGEGSPTHLVPPSPTEHHFQAARRRSTALIHYRQLPAPGSEPPVSAGIKSLAGRKVGGGGIVCRSASGITTKPQPPPPPPPRLAVIDFNKLTRGGLDQATGRGRGRGSKGRGKPRRRDSKKSRTSESSPP</sequence>
<dbReference type="Proteomes" id="UP001233999">
    <property type="component" value="Unassembled WGS sequence"/>
</dbReference>
<protein>
    <submittedName>
        <fullName evidence="2">Uncharacterized protein</fullName>
    </submittedName>
</protein>
<feature type="non-terminal residue" evidence="2">
    <location>
        <position position="1"/>
    </location>
</feature>
<evidence type="ECO:0000313" key="3">
    <source>
        <dbReference type="Proteomes" id="UP001233999"/>
    </source>
</evidence>
<dbReference type="EMBL" id="JASPKZ010007750">
    <property type="protein sequence ID" value="KAJ9582742.1"/>
    <property type="molecule type" value="Genomic_DNA"/>
</dbReference>
<proteinExistence type="predicted"/>
<reference evidence="2" key="2">
    <citation type="submission" date="2023-05" db="EMBL/GenBank/DDBJ databases">
        <authorList>
            <person name="Fouks B."/>
        </authorList>
    </citation>
    <scope>NUCLEOTIDE SEQUENCE</scope>
    <source>
        <strain evidence="2">Stay&amp;Tobe</strain>
        <tissue evidence="2">Testes</tissue>
    </source>
</reference>
<evidence type="ECO:0000313" key="2">
    <source>
        <dbReference type="EMBL" id="KAJ9582742.1"/>
    </source>
</evidence>
<dbReference type="AlphaFoldDB" id="A0AAD7ZLS0"/>